<dbReference type="Pfam" id="PF00903">
    <property type="entry name" value="Glyoxalase"/>
    <property type="match status" value="2"/>
</dbReference>
<feature type="domain" description="VOC" evidence="1">
    <location>
        <begin position="136"/>
        <end position="249"/>
    </location>
</feature>
<dbReference type="InterPro" id="IPR052164">
    <property type="entry name" value="Anthracycline_SecMetBiosynth"/>
</dbReference>
<protein>
    <submittedName>
        <fullName evidence="2">VOC family protein</fullName>
    </submittedName>
</protein>
<sequence>MPEFDQHQPTTFCHSQLATRDVQRAKVFYNELFGWTFDDVRLPSGGVYTRCSVRGRDVAAFRQAGRDAGWTLCISVHNVDTAVQRATRLGGRVRSAPNDVLHLGRMATIEDRDGATFGVWQSQARAVTPLVGEVSAACWHELSADDPADAQQFYTELFGWRARTSHELGREYTEFRLGTQAVGGLVKTPAPRTPPSWIAYFSVRDCDWAARIATAMGGETVVAPRDLPTVGRFAVIRDTEGSLFGILGSRPS</sequence>
<proteinExistence type="predicted"/>
<dbReference type="InterPro" id="IPR037523">
    <property type="entry name" value="VOC_core"/>
</dbReference>
<dbReference type="PANTHER" id="PTHR33993">
    <property type="entry name" value="GLYOXALASE-RELATED"/>
    <property type="match status" value="1"/>
</dbReference>
<evidence type="ECO:0000313" key="2">
    <source>
        <dbReference type="EMBL" id="WXA95071.1"/>
    </source>
</evidence>
<accession>A0ABZ2K8P8</accession>
<dbReference type="CDD" id="cd07247">
    <property type="entry name" value="SgaA_N_like"/>
    <property type="match status" value="2"/>
</dbReference>
<evidence type="ECO:0000313" key="3">
    <source>
        <dbReference type="Proteomes" id="UP001379533"/>
    </source>
</evidence>
<organism evidence="2 3">
    <name type="scientific">Pendulispora brunnea</name>
    <dbReference type="NCBI Taxonomy" id="2905690"/>
    <lineage>
        <taxon>Bacteria</taxon>
        <taxon>Pseudomonadati</taxon>
        <taxon>Myxococcota</taxon>
        <taxon>Myxococcia</taxon>
        <taxon>Myxococcales</taxon>
        <taxon>Sorangiineae</taxon>
        <taxon>Pendulisporaceae</taxon>
        <taxon>Pendulispora</taxon>
    </lineage>
</organism>
<dbReference type="Proteomes" id="UP001379533">
    <property type="component" value="Chromosome"/>
</dbReference>
<dbReference type="RefSeq" id="WP_394845680.1">
    <property type="nucleotide sequence ID" value="NZ_CP089982.1"/>
</dbReference>
<reference evidence="2 3" key="1">
    <citation type="submission" date="2021-12" db="EMBL/GenBank/DDBJ databases">
        <title>Discovery of the Pendulisporaceae a myxobacterial family with distinct sporulation behavior and unique specialized metabolism.</title>
        <authorList>
            <person name="Garcia R."/>
            <person name="Popoff A."/>
            <person name="Bader C.D."/>
            <person name="Loehr J."/>
            <person name="Walesch S."/>
            <person name="Walt C."/>
            <person name="Boldt J."/>
            <person name="Bunk B."/>
            <person name="Haeckl F.J.F.P.J."/>
            <person name="Gunesch A.P."/>
            <person name="Birkelbach J."/>
            <person name="Nuebel U."/>
            <person name="Pietschmann T."/>
            <person name="Bach T."/>
            <person name="Mueller R."/>
        </authorList>
    </citation>
    <scope>NUCLEOTIDE SEQUENCE [LARGE SCALE GENOMIC DNA]</scope>
    <source>
        <strain evidence="2 3">MSr12523</strain>
    </source>
</reference>
<dbReference type="Gene3D" id="3.10.180.10">
    <property type="entry name" value="2,3-Dihydroxybiphenyl 1,2-Dioxygenase, domain 1"/>
    <property type="match status" value="2"/>
</dbReference>
<dbReference type="InterPro" id="IPR029068">
    <property type="entry name" value="Glyas_Bleomycin-R_OHBP_Dase"/>
</dbReference>
<keyword evidence="3" id="KW-1185">Reference proteome</keyword>
<evidence type="ECO:0000259" key="1">
    <source>
        <dbReference type="PROSITE" id="PS51819"/>
    </source>
</evidence>
<dbReference type="PANTHER" id="PTHR33993:SF14">
    <property type="entry name" value="GB|AAF24581.1"/>
    <property type="match status" value="1"/>
</dbReference>
<dbReference type="PROSITE" id="PS51819">
    <property type="entry name" value="VOC"/>
    <property type="match status" value="2"/>
</dbReference>
<dbReference type="EMBL" id="CP089982">
    <property type="protein sequence ID" value="WXA95071.1"/>
    <property type="molecule type" value="Genomic_DNA"/>
</dbReference>
<name>A0ABZ2K8P8_9BACT</name>
<dbReference type="InterPro" id="IPR004360">
    <property type="entry name" value="Glyas_Fos-R_dOase_dom"/>
</dbReference>
<feature type="domain" description="VOC" evidence="1">
    <location>
        <begin position="11"/>
        <end position="122"/>
    </location>
</feature>
<dbReference type="SUPFAM" id="SSF54593">
    <property type="entry name" value="Glyoxalase/Bleomycin resistance protein/Dihydroxybiphenyl dioxygenase"/>
    <property type="match status" value="2"/>
</dbReference>
<gene>
    <name evidence="2" type="ORF">LZC95_52700</name>
</gene>